<reference evidence="1 2" key="1">
    <citation type="submission" date="2024-06" db="EMBL/GenBank/DDBJ databases">
        <title>Genomic Encyclopedia of Type Strains, Phase IV (KMG-IV): sequencing the most valuable type-strain genomes for metagenomic binning, comparative biology and taxonomic classification.</title>
        <authorList>
            <person name="Goeker M."/>
        </authorList>
    </citation>
    <scope>NUCLEOTIDE SEQUENCE [LARGE SCALE GENOMIC DNA]</scope>
    <source>
        <strain evidence="1 2">DSM 27865</strain>
    </source>
</reference>
<dbReference type="GO" id="GO:0003677">
    <property type="term" value="F:DNA binding"/>
    <property type="evidence" value="ECO:0007669"/>
    <property type="project" value="UniProtKB-KW"/>
</dbReference>
<accession>A0ABV2MV61</accession>
<keyword evidence="1" id="KW-0238">DNA-binding</keyword>
<dbReference type="Proteomes" id="UP001549076">
    <property type="component" value="Unassembled WGS sequence"/>
</dbReference>
<name>A0ABV2MV61_9HYPH</name>
<protein>
    <submittedName>
        <fullName evidence="1">DNA-binding transcriptional regulator LsrR (DeoR family)</fullName>
    </submittedName>
</protein>
<keyword evidence="2" id="KW-1185">Reference proteome</keyword>
<evidence type="ECO:0000313" key="1">
    <source>
        <dbReference type="EMBL" id="MET3790683.1"/>
    </source>
</evidence>
<organism evidence="1 2">
    <name type="scientific">Aquamicrobium terrae</name>
    <dbReference type="NCBI Taxonomy" id="1324945"/>
    <lineage>
        <taxon>Bacteria</taxon>
        <taxon>Pseudomonadati</taxon>
        <taxon>Pseudomonadota</taxon>
        <taxon>Alphaproteobacteria</taxon>
        <taxon>Hyphomicrobiales</taxon>
        <taxon>Phyllobacteriaceae</taxon>
        <taxon>Aquamicrobium</taxon>
    </lineage>
</organism>
<dbReference type="EMBL" id="JBEPML010000002">
    <property type="protein sequence ID" value="MET3790683.1"/>
    <property type="molecule type" value="Genomic_DNA"/>
</dbReference>
<comment type="caution">
    <text evidence="1">The sequence shown here is derived from an EMBL/GenBank/DDBJ whole genome shotgun (WGS) entry which is preliminary data.</text>
</comment>
<gene>
    <name evidence="1" type="ORF">ABID37_000874</name>
</gene>
<sequence length="68" mass="7630">MTQALVQFAGDDQRPRSKPSAYALFLMGLDTVEIAERLGVSEAVASRRVYCQRCREKALPVETERRAS</sequence>
<proteinExistence type="predicted"/>
<evidence type="ECO:0000313" key="2">
    <source>
        <dbReference type="Proteomes" id="UP001549076"/>
    </source>
</evidence>
<dbReference type="RefSeq" id="WP_354192870.1">
    <property type="nucleotide sequence ID" value="NZ_JBEPML010000002.1"/>
</dbReference>